<feature type="region of interest" description="Disordered" evidence="5">
    <location>
        <begin position="220"/>
        <end position="665"/>
    </location>
</feature>
<feature type="compositionally biased region" description="Basic and acidic residues" evidence="5">
    <location>
        <begin position="731"/>
        <end position="746"/>
    </location>
</feature>
<dbReference type="InterPro" id="IPR019160">
    <property type="entry name" value="Sec3_CC"/>
</dbReference>
<reference evidence="7 8" key="1">
    <citation type="journal article" date="2018" name="PLoS Pathog.">
        <title>Evolution of structural diversity of trichothecenes, a family of toxins produced by plant pathogenic and entomopathogenic fungi.</title>
        <authorList>
            <person name="Proctor R.H."/>
            <person name="McCormick S.P."/>
            <person name="Kim H.S."/>
            <person name="Cardoza R.E."/>
            <person name="Stanley A.M."/>
            <person name="Lindo L."/>
            <person name="Kelly A."/>
            <person name="Brown D.W."/>
            <person name="Lee T."/>
            <person name="Vaughan M.M."/>
            <person name="Alexander N.J."/>
            <person name="Busman M."/>
            <person name="Gutierrez S."/>
        </authorList>
    </citation>
    <scope>NUCLEOTIDE SEQUENCE [LARGE SCALE GENOMIC DNA]</scope>
    <source>
        <strain evidence="7 8">NRRL 13405</strain>
    </source>
</reference>
<keyword evidence="2" id="KW-0813">Transport</keyword>
<feature type="region of interest" description="Disordered" evidence="5">
    <location>
        <begin position="1157"/>
        <end position="1184"/>
    </location>
</feature>
<dbReference type="PANTHER" id="PTHR16092:SF14">
    <property type="entry name" value="EXOCYST COMPLEX COMPONENT 1 ISOFORM X1"/>
    <property type="match status" value="1"/>
</dbReference>
<dbReference type="GO" id="GO:0005886">
    <property type="term" value="C:plasma membrane"/>
    <property type="evidence" value="ECO:0007669"/>
    <property type="project" value="TreeGrafter"/>
</dbReference>
<feature type="compositionally biased region" description="Basic and acidic residues" evidence="5">
    <location>
        <begin position="696"/>
        <end position="707"/>
    </location>
</feature>
<dbReference type="InterPro" id="IPR028258">
    <property type="entry name" value="Sec3-PIP2_bind"/>
</dbReference>
<dbReference type="Proteomes" id="UP000265631">
    <property type="component" value="Unassembled WGS sequence"/>
</dbReference>
<dbReference type="InterPro" id="IPR048628">
    <property type="entry name" value="Sec3_C"/>
</dbReference>
<feature type="compositionally biased region" description="Low complexity" evidence="5">
    <location>
        <begin position="545"/>
        <end position="563"/>
    </location>
</feature>
<feature type="region of interest" description="Disordered" evidence="5">
    <location>
        <begin position="678"/>
        <end position="803"/>
    </location>
</feature>
<feature type="compositionally biased region" description="Basic and acidic residues" evidence="5">
    <location>
        <begin position="787"/>
        <end position="798"/>
    </location>
</feature>
<dbReference type="Gene3D" id="2.30.29.90">
    <property type="match status" value="2"/>
</dbReference>
<feature type="compositionally biased region" description="Polar residues" evidence="5">
    <location>
        <begin position="501"/>
        <end position="525"/>
    </location>
</feature>
<evidence type="ECO:0000313" key="8">
    <source>
        <dbReference type="Proteomes" id="UP000265631"/>
    </source>
</evidence>
<feature type="domain" description="Exocyst complex component Sec3 PIP2-binding N-terminal" evidence="6">
    <location>
        <begin position="103"/>
        <end position="200"/>
    </location>
</feature>
<dbReference type="GO" id="GO:0005546">
    <property type="term" value="F:phosphatidylinositol-4,5-bisphosphate binding"/>
    <property type="evidence" value="ECO:0007669"/>
    <property type="project" value="TreeGrafter"/>
</dbReference>
<protein>
    <recommendedName>
        <fullName evidence="6">Exocyst complex component Sec3 PIP2-binding N-terminal domain-containing protein</fullName>
    </recommendedName>
</protein>
<keyword evidence="8" id="KW-1185">Reference proteome</keyword>
<feature type="compositionally biased region" description="Basic and acidic residues" evidence="5">
    <location>
        <begin position="408"/>
        <end position="427"/>
    </location>
</feature>
<dbReference type="STRING" id="2594813.A0A395M6P6"/>
<dbReference type="Pfam" id="PF20654">
    <property type="entry name" value="Sec3_C-term"/>
    <property type="match status" value="1"/>
</dbReference>
<feature type="compositionally biased region" description="Basic and acidic residues" evidence="5">
    <location>
        <begin position="1165"/>
        <end position="1184"/>
    </location>
</feature>
<comment type="similarity">
    <text evidence="1">Belongs to the SEC3 family.</text>
</comment>
<evidence type="ECO:0000256" key="1">
    <source>
        <dbReference type="ARBA" id="ARBA00006518"/>
    </source>
</evidence>
<gene>
    <name evidence="7" type="ORF">FIE12Z_12241</name>
</gene>
<dbReference type="Pfam" id="PF09763">
    <property type="entry name" value="Sec3_CC"/>
    <property type="match status" value="1"/>
</dbReference>
<accession>A0A395M6P6</accession>
<evidence type="ECO:0000256" key="5">
    <source>
        <dbReference type="SAM" id="MobiDB-lite"/>
    </source>
</evidence>
<evidence type="ECO:0000256" key="3">
    <source>
        <dbReference type="ARBA" id="ARBA00022483"/>
    </source>
</evidence>
<feature type="compositionally biased region" description="Polar residues" evidence="5">
    <location>
        <begin position="599"/>
        <end position="609"/>
    </location>
</feature>
<dbReference type="GO" id="GO:0006887">
    <property type="term" value="P:exocytosis"/>
    <property type="evidence" value="ECO:0007669"/>
    <property type="project" value="UniProtKB-KW"/>
</dbReference>
<keyword evidence="3" id="KW-0268">Exocytosis</keyword>
<sequence>MDRANGGGPGAAAAANRAERFEDEKRRIIESCFNKKDVDGSRKSCYTVVKLGFICRSSKLNGLEMSLKLGDWNILETYITHIRITEYGSYPTTPPPPQARTAENQKPRIIIVAVRKSGRVRLHKSKENQNGTFSIGKTWNLDDLTRIESYTGPEARPDHRDWAGDTGFQVTLGKAYFWHAQTDKEKKFFIASLIKIYGKYTGGKTPELAGFEQKEYEQVMGATRRPATGGSRPPPPPLSEQATSQNASAPPRPIHPMHPSHQGQLGNQGREGQPAAGPQDVPSFMTPPSRPGHPNLGPSPVGSFESGASRERPPQPRWMAQNNKSQDSVATSFTARSDDGSSLPPRSRNGVNGPGSYGRFGEPADNRAPAVLTPPQPQPSPKSQPPAILSPPQGPPQPVPSPLQLERPPPERRRPPMDPTRPQDRDLVPPPLISPNKEPMAPPPRSSERVVPRMDNTSQKSANSSFTGSFQDQPNPPPTGRLPDPPKREPLPTPAALRPGSSPSRPPAQTQNPNSAYQQATVPSDSPSPLQAPARRPSPSPARDPSPAKARGPSPSPARIASPAPAPARVPSPSQGHTPSPAQALSPGSGGGSSDVSPMTVSVSRFANIQQPPPEPPKQETPQPIDEPSPGERSVDYSDQDSNASPAEPGQEARPGLGPMIKGKKSRNEIAGALWKAASAANAATAFKPRPGGAGERMRLLKTKVGEEGPDGISSVVPAPPRPSEQPTPEETPRETPKAEEDKQLEQPKPAEQPKSANRNSLVPEVKITLPTSRPTSIHGPPQEVQKPTEPEKKEPRRSINAGNDMKYLQSLGVNPSILDERSEEFAQWLDYFGWIPGDQMRARNVEDMRTDLERELNKAQAGGWLARFREEDERVDAIKAGLDVAMAECEELDNLLTLYSVELSTLSEDIAYIEAQGQGLQVQTANQKLLKKELESLLETCAITSKELDVLRSAPLDDIRGLQDVESSLVTLYKAMIKIDPSRTSAGQGVVDVTTDTNQGHGLNPDFKQMRIVQEKKQVYDQESAMFIGRVVAFMSGQFNQAFTETKLAMEGALARKVDSTHHDLGRDTLWQFSPLMLYARDMHGEEWNQVIQIYQDKSQPVYRTEFQAVIAYWRRNARKLTGEEAELLFTSAVENKQDGGGVATTARKLTVKRNGTLARALRSPREDGGNKSKVEKKPDDNKDAPYEVFSGVLDNLLPLMQMEQNFIVDFFHATTLEQIDFPEAVAATPPFERAGTDLRRPRLMEPDRDLARRILRAMEVIFTFMESELLRLMEWVVGQDPLQGIGVLATLEKYIADVGQSNQEYINTLLQKLHGHLEVRFKKFVDEQLRAIEETKVKISKRKGVIAFIRIFPHFTSAVENMLVGVDGTLAARGTIDREYNRILKTMYDSLMVIARENPSASVATNSADPEDKEALNFHILLIENMNHFLEETDTRGLEVLEEWKDRANTTYYEHMNLYLSAVMRRPLGKVLEHLESMEAQLQSGKSPAAIAAQPSNSKTVFNKVLSNYDSKEIRKGIEALRKRVEKHFGDADDPALSRGLVIKVLSECEQFYEEVERRVGAVTTNIYGGDIAFEWPRADVKAAFR</sequence>
<feature type="compositionally biased region" description="Low complexity" evidence="5">
    <location>
        <begin position="571"/>
        <end position="587"/>
    </location>
</feature>
<dbReference type="Pfam" id="PF15277">
    <property type="entry name" value="Sec3-PIP2_bind"/>
    <property type="match status" value="1"/>
</dbReference>
<proteinExistence type="inferred from homology"/>
<dbReference type="CDD" id="cd13315">
    <property type="entry name" value="PH_Sec3"/>
    <property type="match status" value="1"/>
</dbReference>
<evidence type="ECO:0000259" key="6">
    <source>
        <dbReference type="SMART" id="SM01313"/>
    </source>
</evidence>
<feature type="compositionally biased region" description="Pro residues" evidence="5">
    <location>
        <begin position="372"/>
        <end position="401"/>
    </location>
</feature>
<evidence type="ECO:0000256" key="2">
    <source>
        <dbReference type="ARBA" id="ARBA00022448"/>
    </source>
</evidence>
<dbReference type="PANTHER" id="PTHR16092">
    <property type="entry name" value="SEC3/SYNTAXIN-RELATED"/>
    <property type="match status" value="1"/>
</dbReference>
<evidence type="ECO:0000256" key="4">
    <source>
        <dbReference type="ARBA" id="ARBA00023054"/>
    </source>
</evidence>
<keyword evidence="4" id="KW-0175">Coiled coil</keyword>
<organism evidence="7 8">
    <name type="scientific">Fusarium flagelliforme</name>
    <dbReference type="NCBI Taxonomy" id="2675880"/>
    <lineage>
        <taxon>Eukaryota</taxon>
        <taxon>Fungi</taxon>
        <taxon>Dikarya</taxon>
        <taxon>Ascomycota</taxon>
        <taxon>Pezizomycotina</taxon>
        <taxon>Sordariomycetes</taxon>
        <taxon>Hypocreomycetidae</taxon>
        <taxon>Hypocreales</taxon>
        <taxon>Nectriaceae</taxon>
        <taxon>Fusarium</taxon>
        <taxon>Fusarium incarnatum-equiseti species complex</taxon>
    </lineage>
</organism>
<comment type="caution">
    <text evidence="7">The sequence shown here is derived from an EMBL/GenBank/DDBJ whole genome shotgun (WGS) entry which is preliminary data.</text>
</comment>
<dbReference type="GO" id="GO:0006893">
    <property type="term" value="P:Golgi to plasma membrane transport"/>
    <property type="evidence" value="ECO:0007669"/>
    <property type="project" value="TreeGrafter"/>
</dbReference>
<evidence type="ECO:0000313" key="7">
    <source>
        <dbReference type="EMBL" id="RFN43524.1"/>
    </source>
</evidence>
<dbReference type="SMART" id="SM01313">
    <property type="entry name" value="Sec3-PIP2_bind"/>
    <property type="match status" value="1"/>
</dbReference>
<feature type="compositionally biased region" description="Polar residues" evidence="5">
    <location>
        <begin position="320"/>
        <end position="335"/>
    </location>
</feature>
<name>A0A395M6P6_9HYPO</name>
<dbReference type="GO" id="GO:0000145">
    <property type="term" value="C:exocyst"/>
    <property type="evidence" value="ECO:0007669"/>
    <property type="project" value="InterPro"/>
</dbReference>
<feature type="compositionally biased region" description="Polar residues" evidence="5">
    <location>
        <begin position="455"/>
        <end position="473"/>
    </location>
</feature>
<dbReference type="EMBL" id="PXXK01000557">
    <property type="protein sequence ID" value="RFN43524.1"/>
    <property type="molecule type" value="Genomic_DNA"/>
</dbReference>